<evidence type="ECO:0000313" key="3">
    <source>
        <dbReference type="EMBL" id="EGC36414.1"/>
    </source>
</evidence>
<dbReference type="RefSeq" id="XP_003287047.1">
    <property type="nucleotide sequence ID" value="XM_003286999.1"/>
</dbReference>
<dbReference type="Pfam" id="PF00566">
    <property type="entry name" value="RabGAP-TBC"/>
    <property type="match status" value="1"/>
</dbReference>
<dbReference type="eggNOG" id="KOG4347">
    <property type="taxonomic scope" value="Eukaryota"/>
</dbReference>
<proteinExistence type="predicted"/>
<dbReference type="InterPro" id="IPR035969">
    <property type="entry name" value="Rab-GAP_TBC_sf"/>
</dbReference>
<dbReference type="Gene3D" id="2.30.29.30">
    <property type="entry name" value="Pleckstrin-homology domain (PH domain)/Phosphotyrosine-binding domain (PTB)"/>
    <property type="match status" value="2"/>
</dbReference>
<gene>
    <name evidence="3" type="ORF">DICPUDRAFT_47157</name>
</gene>
<dbReference type="PANTHER" id="PTHR47219:SF20">
    <property type="entry name" value="TBC1 DOMAIN FAMILY MEMBER 2B"/>
    <property type="match status" value="1"/>
</dbReference>
<dbReference type="Pfam" id="PF02893">
    <property type="entry name" value="GRAM"/>
    <property type="match status" value="2"/>
</dbReference>
<evidence type="ECO:0000256" key="1">
    <source>
        <dbReference type="SAM" id="MobiDB-lite"/>
    </source>
</evidence>
<dbReference type="FunFam" id="1.10.8.270:FF:000002">
    <property type="entry name" value="TBC1 domain family member 9B"/>
    <property type="match status" value="1"/>
</dbReference>
<feature type="region of interest" description="Disordered" evidence="1">
    <location>
        <begin position="264"/>
        <end position="291"/>
    </location>
</feature>
<keyword evidence="4" id="KW-1185">Reference proteome</keyword>
<accession>F0ZI15</accession>
<protein>
    <recommendedName>
        <fullName evidence="2">Rab-GAP TBC domain-containing protein</fullName>
    </recommendedName>
</protein>
<dbReference type="SUPFAM" id="SSF47923">
    <property type="entry name" value="Ypt/Rab-GAP domain of gyp1p"/>
    <property type="match status" value="2"/>
</dbReference>
<dbReference type="SMART" id="SM00164">
    <property type="entry name" value="TBC"/>
    <property type="match status" value="1"/>
</dbReference>
<dbReference type="Proteomes" id="UP000001064">
    <property type="component" value="Unassembled WGS sequence"/>
</dbReference>
<dbReference type="OrthoDB" id="294251at2759"/>
<dbReference type="SMART" id="SM00568">
    <property type="entry name" value="GRAM"/>
    <property type="match status" value="2"/>
</dbReference>
<dbReference type="InterPro" id="IPR050302">
    <property type="entry name" value="Rab_GAP_TBC_domain"/>
</dbReference>
<feature type="compositionally biased region" description="Low complexity" evidence="1">
    <location>
        <begin position="274"/>
        <end position="288"/>
    </location>
</feature>
<feature type="region of interest" description="Disordered" evidence="1">
    <location>
        <begin position="765"/>
        <end position="805"/>
    </location>
</feature>
<dbReference type="InterPro" id="IPR000195">
    <property type="entry name" value="Rab-GAP-TBC_dom"/>
</dbReference>
<dbReference type="FunFam" id="2.30.29.30:FF:000818">
    <property type="entry name" value="Ankyrin repeat-containing protein kinase A"/>
    <property type="match status" value="1"/>
</dbReference>
<dbReference type="InParanoid" id="F0ZI15"/>
<feature type="domain" description="Rab-GAP TBC" evidence="2">
    <location>
        <begin position="496"/>
        <end position="685"/>
    </location>
</feature>
<dbReference type="KEGG" id="dpp:DICPUDRAFT_47157"/>
<feature type="compositionally biased region" description="Polar residues" evidence="1">
    <location>
        <begin position="264"/>
        <end position="273"/>
    </location>
</feature>
<dbReference type="VEuPathDB" id="AmoebaDB:DICPUDRAFT_47157"/>
<evidence type="ECO:0000313" key="4">
    <source>
        <dbReference type="Proteomes" id="UP000001064"/>
    </source>
</evidence>
<dbReference type="OMA" id="GHIWAFC"/>
<dbReference type="PROSITE" id="PS50086">
    <property type="entry name" value="TBC_RABGAP"/>
    <property type="match status" value="1"/>
</dbReference>
<organism evidence="3 4">
    <name type="scientific">Dictyostelium purpureum</name>
    <name type="common">Slime mold</name>
    <dbReference type="NCBI Taxonomy" id="5786"/>
    <lineage>
        <taxon>Eukaryota</taxon>
        <taxon>Amoebozoa</taxon>
        <taxon>Evosea</taxon>
        <taxon>Eumycetozoa</taxon>
        <taxon>Dictyostelia</taxon>
        <taxon>Dictyosteliales</taxon>
        <taxon>Dictyosteliaceae</taxon>
        <taxon>Dictyostelium</taxon>
    </lineage>
</organism>
<dbReference type="AlphaFoldDB" id="F0ZI15"/>
<dbReference type="InterPro" id="IPR011993">
    <property type="entry name" value="PH-like_dom_sf"/>
</dbReference>
<reference evidence="4" key="1">
    <citation type="journal article" date="2011" name="Genome Biol.">
        <title>Comparative genomics of the social amoebae Dictyostelium discoideum and Dictyostelium purpureum.</title>
        <authorList>
            <consortium name="US DOE Joint Genome Institute (JGI-PGF)"/>
            <person name="Sucgang R."/>
            <person name="Kuo A."/>
            <person name="Tian X."/>
            <person name="Salerno W."/>
            <person name="Parikh A."/>
            <person name="Feasley C.L."/>
            <person name="Dalin E."/>
            <person name="Tu H."/>
            <person name="Huang E."/>
            <person name="Barry K."/>
            <person name="Lindquist E."/>
            <person name="Shapiro H."/>
            <person name="Bruce D."/>
            <person name="Schmutz J."/>
            <person name="Salamov A."/>
            <person name="Fey P."/>
            <person name="Gaudet P."/>
            <person name="Anjard C."/>
            <person name="Babu M.M."/>
            <person name="Basu S."/>
            <person name="Bushmanova Y."/>
            <person name="van der Wel H."/>
            <person name="Katoh-Kurasawa M."/>
            <person name="Dinh C."/>
            <person name="Coutinho P.M."/>
            <person name="Saito T."/>
            <person name="Elias M."/>
            <person name="Schaap P."/>
            <person name="Kay R.R."/>
            <person name="Henrissat B."/>
            <person name="Eichinger L."/>
            <person name="Rivero F."/>
            <person name="Putnam N.H."/>
            <person name="West C.M."/>
            <person name="Loomis W.F."/>
            <person name="Chisholm R.L."/>
            <person name="Shaulsky G."/>
            <person name="Strassmann J.E."/>
            <person name="Queller D.C."/>
            <person name="Kuspa A."/>
            <person name="Grigoriev I.V."/>
        </authorList>
    </citation>
    <scope>NUCLEOTIDE SEQUENCE [LARGE SCALE GENOMIC DNA]</scope>
    <source>
        <strain evidence="4">QSDP1</strain>
    </source>
</reference>
<dbReference type="PANTHER" id="PTHR47219">
    <property type="entry name" value="RAB GTPASE-ACTIVATING PROTEIN 1-LIKE"/>
    <property type="match status" value="1"/>
</dbReference>
<dbReference type="EMBL" id="GL871027">
    <property type="protein sequence ID" value="EGC36414.1"/>
    <property type="molecule type" value="Genomic_DNA"/>
</dbReference>
<dbReference type="InterPro" id="IPR004182">
    <property type="entry name" value="GRAM"/>
</dbReference>
<name>F0ZI15_DICPU</name>
<dbReference type="Gene3D" id="1.10.472.80">
    <property type="entry name" value="Ypt/Rab-GAP domain of gyp1p, domain 3"/>
    <property type="match status" value="1"/>
</dbReference>
<sequence length="805" mass="92962">MWIVPRPHYSVSQLWDLLGENDFFQLLKTKPTNSLFGKLANLAIAASDQQPLNYRIVYKTKPQQQIVAVSNKEILPKIIECDLETREQFLITKVSGMASCYREEEEDQNDEQSLNEFKTQFDIDEKLVTYFTCSLLNNNIKISKGKMFITQQKICYFTSNPVTRIMIPFQNVNSISKENPLGFLPSAIKIKACIGPDDKTVSEFLFYFILRDQAYDLLEQLWQYLMDQLYESTPQDLTDSPLPFNGNSSPTSPYQDLQSIYSDSSLSGSTGIQNNNNNNYNNNNNNGNTSPTLKLKTKHLLDIEKKNKYFQKTFKLPSDEEYIQHHSCWIVRKNSIIAELYISPNFFCLKYKERFTAKKYTTVIHVSQIESIQKTKPFLGISFLTDSLEITVKSGRKILIRLVHCDEALNTMKKYCQVLQINPPNVIDVPSSPNFKEKLRLETIGSNLFSQEPDRVIEEERIEKKKFELWDHYFKKNGMDTTMSITCKLQNLTHLGIPEYFRGHIWSFTSGACFMWEKEKGYYENILKENENNTSVALEEIEKDIRRTYPQHPYFKEDAPGIDALRRILVAYSWRNPTIGYCQGMNIVAAIMLLYMKEEAAFWVLCKVVEVYLDGYHSKEMIGSIVDQNIFDDLCKTLLPDVYQHLDKIGLPLRILTLPWFMCLFVSYIPYQVSTRVIDCLFLDGTTVLFQAGLAILKINKNAILAEKDSEVVVSLLRNKKYNIDELIDVTFRDFDILDEKISELRNSLKFTEIKKNYRIKMNSNTNLNNNSNSGSENSSPIILNNSNNNNNSTTTTTITPSGSE</sequence>
<evidence type="ECO:0000259" key="2">
    <source>
        <dbReference type="PROSITE" id="PS50086"/>
    </source>
</evidence>
<dbReference type="GeneID" id="10500710"/>
<dbReference type="Gene3D" id="1.10.8.270">
    <property type="entry name" value="putative rabgap domain of human tbc1 domain family member 14 like domains"/>
    <property type="match status" value="1"/>
</dbReference>
<dbReference type="GO" id="GO:0005096">
    <property type="term" value="F:GTPase activator activity"/>
    <property type="evidence" value="ECO:0000318"/>
    <property type="project" value="GO_Central"/>
</dbReference>